<name>A0ABU2Q745_9ACTN</name>
<dbReference type="EMBL" id="JAVRFA010000165">
    <property type="protein sequence ID" value="MDT0399901.1"/>
    <property type="molecule type" value="Genomic_DNA"/>
</dbReference>
<gene>
    <name evidence="1" type="ORF">RM705_35150</name>
</gene>
<evidence type="ECO:0000313" key="1">
    <source>
        <dbReference type="EMBL" id="MDT0399901.1"/>
    </source>
</evidence>
<organism evidence="1 2">
    <name type="scientific">Streptomyces edwardsiae</name>
    <dbReference type="NCBI Taxonomy" id="3075527"/>
    <lineage>
        <taxon>Bacteria</taxon>
        <taxon>Bacillati</taxon>
        <taxon>Actinomycetota</taxon>
        <taxon>Actinomycetes</taxon>
        <taxon>Kitasatosporales</taxon>
        <taxon>Streptomycetaceae</taxon>
        <taxon>Streptomyces</taxon>
    </lineage>
</organism>
<keyword evidence="2" id="KW-1185">Reference proteome</keyword>
<dbReference type="SUPFAM" id="SSF56801">
    <property type="entry name" value="Acetyl-CoA synthetase-like"/>
    <property type="match status" value="1"/>
</dbReference>
<proteinExistence type="predicted"/>
<sequence length="70" mass="7916">RLGERVAAVLRVRDGGTMPTLDEVRSHFDSGGVARQKWPEELHQAEDFPRTASGKVQKFVIRQEIAEISR</sequence>
<evidence type="ECO:0000313" key="2">
    <source>
        <dbReference type="Proteomes" id="UP001183881"/>
    </source>
</evidence>
<dbReference type="Gene3D" id="3.30.300.30">
    <property type="match status" value="1"/>
</dbReference>
<protein>
    <submittedName>
        <fullName evidence="1">AMP-dependent synthetase</fullName>
    </submittedName>
</protein>
<comment type="caution">
    <text evidence="1">The sequence shown here is derived from an EMBL/GenBank/DDBJ whole genome shotgun (WGS) entry which is preliminary data.</text>
</comment>
<feature type="non-terminal residue" evidence="1">
    <location>
        <position position="1"/>
    </location>
</feature>
<reference evidence="2" key="1">
    <citation type="submission" date="2023-07" db="EMBL/GenBank/DDBJ databases">
        <title>30 novel species of actinomycetes from the DSMZ collection.</title>
        <authorList>
            <person name="Nouioui I."/>
        </authorList>
    </citation>
    <scope>NUCLEOTIDE SEQUENCE [LARGE SCALE GENOMIC DNA]</scope>
    <source>
        <strain evidence="2">DSM 41636</strain>
    </source>
</reference>
<accession>A0ABU2Q745</accession>
<dbReference type="Proteomes" id="UP001183881">
    <property type="component" value="Unassembled WGS sequence"/>
</dbReference>
<dbReference type="InterPro" id="IPR045851">
    <property type="entry name" value="AMP-bd_C_sf"/>
</dbReference>